<dbReference type="Proteomes" id="UP000295662">
    <property type="component" value="Unassembled WGS sequence"/>
</dbReference>
<dbReference type="OrthoDB" id="9809450at2"/>
<reference evidence="7 8" key="1">
    <citation type="submission" date="2019-03" db="EMBL/GenBank/DDBJ databases">
        <title>Genomic Encyclopedia of Archaeal and Bacterial Type Strains, Phase II (KMG-II): from individual species to whole genera.</title>
        <authorList>
            <person name="Goeker M."/>
        </authorList>
    </citation>
    <scope>NUCLEOTIDE SEQUENCE [LARGE SCALE GENOMIC DNA]</scope>
    <source>
        <strain evidence="7 8">ATCC 25309</strain>
    </source>
</reference>
<evidence type="ECO:0000259" key="6">
    <source>
        <dbReference type="PROSITE" id="PS50893"/>
    </source>
</evidence>
<sequence>MPATDTREVILEARELTREFDGVKALDRFSFKLHRGEILGLLGANGAGKTTAMNCMLGLTLPTSGDLFAFGKALEANRIEILKKTNFSSAYVALPGNLKVWQNLQVFAQIYGVPNAKKKIAELLELLEVTELRNRVTGQLSAGESTRVNLCKAFLNDPELLMLDEPTASLDPDIADKVRKVVRRVQSERNIGILYTSHNMRDIEEVCDRVIFLHKGKIVAEGTPDQIVKKFSENSLEDVFIKIARSGDLEA</sequence>
<evidence type="ECO:0000313" key="8">
    <source>
        <dbReference type="Proteomes" id="UP000295662"/>
    </source>
</evidence>
<comment type="similarity">
    <text evidence="1">Belongs to the ABC transporter superfamily.</text>
</comment>
<dbReference type="GO" id="GO:0016887">
    <property type="term" value="F:ATP hydrolysis activity"/>
    <property type="evidence" value="ECO:0007669"/>
    <property type="project" value="InterPro"/>
</dbReference>
<keyword evidence="4" id="KW-0547">Nucleotide-binding</keyword>
<accession>A0A4R7RQ78</accession>
<dbReference type="InterPro" id="IPR003593">
    <property type="entry name" value="AAA+_ATPase"/>
</dbReference>
<dbReference type="CDD" id="cd03230">
    <property type="entry name" value="ABC_DR_subfamily_A"/>
    <property type="match status" value="1"/>
</dbReference>
<keyword evidence="8" id="KW-1185">Reference proteome</keyword>
<dbReference type="GO" id="GO:0005524">
    <property type="term" value="F:ATP binding"/>
    <property type="evidence" value="ECO:0007669"/>
    <property type="project" value="UniProtKB-KW"/>
</dbReference>
<dbReference type="InterPro" id="IPR027417">
    <property type="entry name" value="P-loop_NTPase"/>
</dbReference>
<evidence type="ECO:0000256" key="3">
    <source>
        <dbReference type="ARBA" id="ARBA00022458"/>
    </source>
</evidence>
<keyword evidence="2" id="KW-0813">Transport</keyword>
<dbReference type="PANTHER" id="PTHR42711">
    <property type="entry name" value="ABC TRANSPORTER ATP-BINDING PROTEIN"/>
    <property type="match status" value="1"/>
</dbReference>
<evidence type="ECO:0000256" key="2">
    <source>
        <dbReference type="ARBA" id="ARBA00022448"/>
    </source>
</evidence>
<feature type="domain" description="ABC transporter" evidence="6">
    <location>
        <begin position="11"/>
        <end position="240"/>
    </location>
</feature>
<dbReference type="AlphaFoldDB" id="A0A4R7RQ78"/>
<dbReference type="PROSITE" id="PS00211">
    <property type="entry name" value="ABC_TRANSPORTER_1"/>
    <property type="match status" value="1"/>
</dbReference>
<dbReference type="SMART" id="SM00382">
    <property type="entry name" value="AAA"/>
    <property type="match status" value="1"/>
</dbReference>
<dbReference type="Pfam" id="PF00005">
    <property type="entry name" value="ABC_tran"/>
    <property type="match status" value="1"/>
</dbReference>
<dbReference type="SUPFAM" id="SSF52540">
    <property type="entry name" value="P-loop containing nucleoside triphosphate hydrolases"/>
    <property type="match status" value="1"/>
</dbReference>
<keyword evidence="3" id="KW-0536">Nodulation</keyword>
<evidence type="ECO:0000256" key="5">
    <source>
        <dbReference type="ARBA" id="ARBA00022840"/>
    </source>
</evidence>
<evidence type="ECO:0000256" key="1">
    <source>
        <dbReference type="ARBA" id="ARBA00005417"/>
    </source>
</evidence>
<evidence type="ECO:0000256" key="4">
    <source>
        <dbReference type="ARBA" id="ARBA00022741"/>
    </source>
</evidence>
<dbReference type="PROSITE" id="PS50893">
    <property type="entry name" value="ABC_TRANSPORTER_2"/>
    <property type="match status" value="1"/>
</dbReference>
<dbReference type="InterPro" id="IPR050763">
    <property type="entry name" value="ABC_transporter_ATP-binding"/>
</dbReference>
<protein>
    <submittedName>
        <fullName evidence="7">ABC-2 type transport system ATP-binding protein</fullName>
    </submittedName>
</protein>
<proteinExistence type="inferred from homology"/>
<dbReference type="PANTHER" id="PTHR42711:SF5">
    <property type="entry name" value="ABC TRANSPORTER ATP-BINDING PROTEIN NATA"/>
    <property type="match status" value="1"/>
</dbReference>
<name>A0A4R7RQ78_9BACT</name>
<dbReference type="RefSeq" id="WP_133796460.1">
    <property type="nucleotide sequence ID" value="NZ_SOCA01000007.1"/>
</dbReference>
<comment type="caution">
    <text evidence="7">The sequence shown here is derived from an EMBL/GenBank/DDBJ whole genome shotgun (WGS) entry which is preliminary data.</text>
</comment>
<organism evidence="7 8">
    <name type="scientific">Prosthecobacter fusiformis</name>
    <dbReference type="NCBI Taxonomy" id="48464"/>
    <lineage>
        <taxon>Bacteria</taxon>
        <taxon>Pseudomonadati</taxon>
        <taxon>Verrucomicrobiota</taxon>
        <taxon>Verrucomicrobiia</taxon>
        <taxon>Verrucomicrobiales</taxon>
        <taxon>Verrucomicrobiaceae</taxon>
        <taxon>Prosthecobacter</taxon>
    </lineage>
</organism>
<dbReference type="InterPro" id="IPR003439">
    <property type="entry name" value="ABC_transporter-like_ATP-bd"/>
</dbReference>
<dbReference type="Gene3D" id="3.40.50.300">
    <property type="entry name" value="P-loop containing nucleotide triphosphate hydrolases"/>
    <property type="match status" value="1"/>
</dbReference>
<gene>
    <name evidence="7" type="ORF">EI77_03441</name>
</gene>
<evidence type="ECO:0000313" key="7">
    <source>
        <dbReference type="EMBL" id="TDU67239.1"/>
    </source>
</evidence>
<dbReference type="EMBL" id="SOCA01000007">
    <property type="protein sequence ID" value="TDU67239.1"/>
    <property type="molecule type" value="Genomic_DNA"/>
</dbReference>
<keyword evidence="5 7" id="KW-0067">ATP-binding</keyword>
<dbReference type="InterPro" id="IPR017871">
    <property type="entry name" value="ABC_transporter-like_CS"/>
</dbReference>